<organism evidence="9">
    <name type="scientific">Treponema denticola H-22</name>
    <dbReference type="NCBI Taxonomy" id="999432"/>
    <lineage>
        <taxon>Bacteria</taxon>
        <taxon>Pseudomonadati</taxon>
        <taxon>Spirochaetota</taxon>
        <taxon>Spirochaetia</taxon>
        <taxon>Spirochaetales</taxon>
        <taxon>Treponemataceae</taxon>
        <taxon>Treponema</taxon>
    </lineage>
</organism>
<comment type="similarity">
    <text evidence="6">Belongs to the ABC-4 integral membrane protein family.</text>
</comment>
<comment type="caution">
    <text evidence="9">The sequence shown here is derived from an EMBL/GenBank/DDBJ whole genome shotgun (WGS) entry which is preliminary data.</text>
</comment>
<name>A0A0E2E6T3_TREDN</name>
<feature type="transmembrane region" description="Helical" evidence="7">
    <location>
        <begin position="21"/>
        <end position="45"/>
    </location>
</feature>
<evidence type="ECO:0000256" key="5">
    <source>
        <dbReference type="ARBA" id="ARBA00023136"/>
    </source>
</evidence>
<feature type="transmembrane region" description="Helical" evidence="7">
    <location>
        <begin position="417"/>
        <end position="444"/>
    </location>
</feature>
<dbReference type="PANTHER" id="PTHR30572:SF4">
    <property type="entry name" value="ABC TRANSPORTER PERMEASE YTRF"/>
    <property type="match status" value="1"/>
</dbReference>
<protein>
    <recommendedName>
        <fullName evidence="8">ABC3 transporter permease C-terminal domain-containing protein</fullName>
    </recommendedName>
</protein>
<evidence type="ECO:0000256" key="7">
    <source>
        <dbReference type="SAM" id="Phobius"/>
    </source>
</evidence>
<dbReference type="PANTHER" id="PTHR30572">
    <property type="entry name" value="MEMBRANE COMPONENT OF TRANSPORTER-RELATED"/>
    <property type="match status" value="1"/>
</dbReference>
<keyword evidence="4 7" id="KW-1133">Transmembrane helix</keyword>
<accession>A0A0E2E6T3</accession>
<evidence type="ECO:0000256" key="1">
    <source>
        <dbReference type="ARBA" id="ARBA00004651"/>
    </source>
</evidence>
<keyword evidence="5 7" id="KW-0472">Membrane</keyword>
<sequence>MNKTIFKMAVKNLFASKAKMIITLSLIGIGTFLVILGFGILNFSLQQTQAVCISDFSGDVLITGKPEKDTVMVQLLGVFQTVSVSMDTPKMPYLVPFEKVKSKVESLPEVKGLTSSVFASGMLKALDLPDSWEAEDKNRSFLPYAQILGIEPESYKNLFDTINIYEGEYPKTSKGKFALVPRDLKEKFEKYYDRPLKLGDEILVTAFAGKARQQKVIITGFFDYAHPDTAIDGIAYFDVDTTRILADMTMGARVAAAIPDSVDLSLSEKSEDELFSDDSGADIIDTVQNSNSKIDYENLLGSTELRDRLNLADNEAWHHIVIKLKDSSKTQSVIKTLNDWFKEEGISARAVNWERGMAMYYSAIEGTRILFITMLAILSVVVLIVIMNTLVVAVMQRSSEIGTMRAIGAKKGFVRKIFFAESFFMSCVGVLIGLVLALIAAAVVNAFDIRVGDILAAMFGGKQIRVSISIGSAVWTMAAMLLAGLAANWYPVRLALKISPLEAINR</sequence>
<dbReference type="InterPro" id="IPR003838">
    <property type="entry name" value="ABC3_permease_C"/>
</dbReference>
<evidence type="ECO:0000256" key="2">
    <source>
        <dbReference type="ARBA" id="ARBA00022475"/>
    </source>
</evidence>
<evidence type="ECO:0000313" key="9">
    <source>
        <dbReference type="EMBL" id="EMB35314.1"/>
    </source>
</evidence>
<comment type="subcellular location">
    <subcellularLocation>
        <location evidence="1">Cell membrane</location>
        <topology evidence="1">Multi-pass membrane protein</topology>
    </subcellularLocation>
</comment>
<evidence type="ECO:0000256" key="4">
    <source>
        <dbReference type="ARBA" id="ARBA00022989"/>
    </source>
</evidence>
<keyword evidence="3 7" id="KW-0812">Transmembrane</keyword>
<dbReference type="GO" id="GO:0005886">
    <property type="term" value="C:plasma membrane"/>
    <property type="evidence" value="ECO:0007669"/>
    <property type="project" value="UniProtKB-SubCell"/>
</dbReference>
<reference evidence="9" key="1">
    <citation type="submission" date="2012-01" db="EMBL/GenBank/DDBJ databases">
        <title>The Genome Sequence of Treponema denticola H-22.</title>
        <authorList>
            <consortium name="The Broad Institute Genome Sequencing Platform"/>
            <person name="Earl A."/>
            <person name="Ward D."/>
            <person name="Feldgarden M."/>
            <person name="Gevers D."/>
            <person name="Blanton J.M."/>
            <person name="Fenno C.J."/>
            <person name="Baranova O.V."/>
            <person name="Mathney J."/>
            <person name="Dewhirst F.E."/>
            <person name="Izard J."/>
            <person name="Young S.K."/>
            <person name="Zeng Q."/>
            <person name="Gargeya S."/>
            <person name="Fitzgerald M."/>
            <person name="Haas B."/>
            <person name="Abouelleil A."/>
            <person name="Alvarado L."/>
            <person name="Arachchi H.M."/>
            <person name="Berlin A."/>
            <person name="Chapman S.B."/>
            <person name="Gearin G."/>
            <person name="Goldberg J."/>
            <person name="Griggs A."/>
            <person name="Gujja S."/>
            <person name="Hansen M."/>
            <person name="Heiman D."/>
            <person name="Howarth C."/>
            <person name="Larimer J."/>
            <person name="Lui A."/>
            <person name="MacDonald P.J.P."/>
            <person name="McCowen C."/>
            <person name="Montmayeur A."/>
            <person name="Murphy C."/>
            <person name="Neiman D."/>
            <person name="Pearson M."/>
            <person name="Priest M."/>
            <person name="Roberts A."/>
            <person name="Saif S."/>
            <person name="Shea T."/>
            <person name="Sisk P."/>
            <person name="Stolte C."/>
            <person name="Sykes S."/>
            <person name="Wortman J."/>
            <person name="Nusbaum C."/>
            <person name="Birren B."/>
        </authorList>
    </citation>
    <scope>NUCLEOTIDE SEQUENCE [LARGE SCALE GENOMIC DNA]</scope>
    <source>
        <strain evidence="9">H-22</strain>
    </source>
</reference>
<feature type="transmembrane region" description="Helical" evidence="7">
    <location>
        <begin position="464"/>
        <end position="490"/>
    </location>
</feature>
<gene>
    <name evidence="9" type="ORF">HMPREF9726_00589</name>
</gene>
<dbReference type="Proteomes" id="UP000011705">
    <property type="component" value="Chromosome"/>
</dbReference>
<keyword evidence="2" id="KW-1003">Cell membrane</keyword>
<evidence type="ECO:0000256" key="3">
    <source>
        <dbReference type="ARBA" id="ARBA00022692"/>
    </source>
</evidence>
<dbReference type="PATRIC" id="fig|999432.5.peg.610"/>
<dbReference type="Pfam" id="PF02687">
    <property type="entry name" value="FtsX"/>
    <property type="match status" value="1"/>
</dbReference>
<feature type="transmembrane region" description="Helical" evidence="7">
    <location>
        <begin position="369"/>
        <end position="396"/>
    </location>
</feature>
<feature type="domain" description="ABC3 transporter permease C-terminal" evidence="8">
    <location>
        <begin position="373"/>
        <end position="500"/>
    </location>
</feature>
<dbReference type="AlphaFoldDB" id="A0A0E2E6T3"/>
<proteinExistence type="inferred from homology"/>
<dbReference type="EMBL" id="AGDV01000005">
    <property type="protein sequence ID" value="EMB35314.1"/>
    <property type="molecule type" value="Genomic_DNA"/>
</dbReference>
<dbReference type="HOGENOM" id="CLU_036078_0_0_12"/>
<dbReference type="GO" id="GO:0022857">
    <property type="term" value="F:transmembrane transporter activity"/>
    <property type="evidence" value="ECO:0007669"/>
    <property type="project" value="TreeGrafter"/>
</dbReference>
<evidence type="ECO:0000256" key="6">
    <source>
        <dbReference type="ARBA" id="ARBA00038076"/>
    </source>
</evidence>
<dbReference type="InterPro" id="IPR050250">
    <property type="entry name" value="Macrolide_Exporter_MacB"/>
</dbReference>
<evidence type="ECO:0000259" key="8">
    <source>
        <dbReference type="Pfam" id="PF02687"/>
    </source>
</evidence>
<dbReference type="RefSeq" id="WP_002683324.1">
    <property type="nucleotide sequence ID" value="NZ_CM001795.1"/>
</dbReference>